<dbReference type="PANTHER" id="PTHR43201">
    <property type="entry name" value="ACYL-COA SYNTHETASE"/>
    <property type="match status" value="1"/>
</dbReference>
<keyword evidence="5" id="KW-1185">Reference proteome</keyword>
<organism evidence="4 5">
    <name type="scientific">Flagellimonas algicola</name>
    <dbReference type="NCBI Taxonomy" id="2583815"/>
    <lineage>
        <taxon>Bacteria</taxon>
        <taxon>Pseudomonadati</taxon>
        <taxon>Bacteroidota</taxon>
        <taxon>Flavobacteriia</taxon>
        <taxon>Flavobacteriales</taxon>
        <taxon>Flavobacteriaceae</taxon>
        <taxon>Flagellimonas</taxon>
    </lineage>
</organism>
<dbReference type="InterPro" id="IPR020845">
    <property type="entry name" value="AMP-binding_CS"/>
</dbReference>
<dbReference type="Proteomes" id="UP000751614">
    <property type="component" value="Unassembled WGS sequence"/>
</dbReference>
<evidence type="ECO:0000259" key="3">
    <source>
        <dbReference type="Pfam" id="PF00501"/>
    </source>
</evidence>
<keyword evidence="2" id="KW-0436">Ligase</keyword>
<evidence type="ECO:0000313" key="5">
    <source>
        <dbReference type="Proteomes" id="UP000751614"/>
    </source>
</evidence>
<evidence type="ECO:0000256" key="2">
    <source>
        <dbReference type="ARBA" id="ARBA00022598"/>
    </source>
</evidence>
<reference evidence="4 5" key="1">
    <citation type="submission" date="2019-05" db="EMBL/GenBank/DDBJ databases">
        <title>Flagellimonas sp. AsT0115, sp. nov., isolated from a marine red algae, Asparagopsis taxiformis.</title>
        <authorList>
            <person name="Kim J."/>
            <person name="Jeong S.E."/>
            <person name="Jeon C.O."/>
        </authorList>
    </citation>
    <scope>NUCLEOTIDE SEQUENCE [LARGE SCALE GENOMIC DNA]</scope>
    <source>
        <strain evidence="4 5">AsT0115</strain>
    </source>
</reference>
<proteinExistence type="inferred from homology"/>
<dbReference type="EMBL" id="VCNI01000001">
    <property type="protein sequence ID" value="TMU57670.1"/>
    <property type="molecule type" value="Genomic_DNA"/>
</dbReference>
<sequence length="378" mass="41733">MRNLSWHKIHPSFKLNGIHYPFDELLEVGYSLIKEGIPFEKSIGDFLVEWGMDTPVVMVQTSGSTGTPKDISLTKEHMVNSALSTGSYFNLQPGDTALLCLPCSSIAGKMMLIRALVLGLELDYVEPSSTPLSGIGKNYDFSAMVPLQVEKSLTQFDQIKTLIIGGASVSLELREKLKTIPAQCYETYGMTETITHVAVKAIQNSKLKIENSENPKVEQSNGRTIQQSNFSALPNITFSQDNRGCLVIDAPKISDKPVVTNDIVALHSETEFQWLGRFDSVINSGGVKLIPEQIEQKIAPLVAARFFVVGIPDETLGQKLVLVIEGEETDSSELLQQIKSLKDLEKYEVPKDILYSSTFFETTSGKVDRLKTQGRILG</sequence>
<dbReference type="PANTHER" id="PTHR43201:SF5">
    <property type="entry name" value="MEDIUM-CHAIN ACYL-COA LIGASE ACSF2, MITOCHONDRIAL"/>
    <property type="match status" value="1"/>
</dbReference>
<dbReference type="InterPro" id="IPR000873">
    <property type="entry name" value="AMP-dep_synth/lig_dom"/>
</dbReference>
<accession>A0ABY2WSE1</accession>
<comment type="similarity">
    <text evidence="1">Belongs to the ATP-dependent AMP-binding enzyme family.</text>
</comment>
<dbReference type="InterPro" id="IPR045851">
    <property type="entry name" value="AMP-bd_C_sf"/>
</dbReference>
<protein>
    <submittedName>
        <fullName evidence="4">AMP-binding protein</fullName>
    </submittedName>
</protein>
<feature type="domain" description="AMP-dependent synthetase/ligase" evidence="3">
    <location>
        <begin position="51"/>
        <end position="208"/>
    </location>
</feature>
<dbReference type="InterPro" id="IPR042099">
    <property type="entry name" value="ANL_N_sf"/>
</dbReference>
<dbReference type="PROSITE" id="PS00455">
    <property type="entry name" value="AMP_BINDING"/>
    <property type="match status" value="1"/>
</dbReference>
<evidence type="ECO:0000313" key="4">
    <source>
        <dbReference type="EMBL" id="TMU57670.1"/>
    </source>
</evidence>
<evidence type="ECO:0000256" key="1">
    <source>
        <dbReference type="ARBA" id="ARBA00006432"/>
    </source>
</evidence>
<name>A0ABY2WSE1_9FLAO</name>
<dbReference type="Gene3D" id="3.30.300.30">
    <property type="match status" value="1"/>
</dbReference>
<dbReference type="Gene3D" id="3.40.50.12780">
    <property type="entry name" value="N-terminal domain of ligase-like"/>
    <property type="match status" value="1"/>
</dbReference>
<dbReference type="SUPFAM" id="SSF56801">
    <property type="entry name" value="Acetyl-CoA synthetase-like"/>
    <property type="match status" value="1"/>
</dbReference>
<dbReference type="Pfam" id="PF00501">
    <property type="entry name" value="AMP-binding"/>
    <property type="match status" value="1"/>
</dbReference>
<comment type="caution">
    <text evidence="4">The sequence shown here is derived from an EMBL/GenBank/DDBJ whole genome shotgun (WGS) entry which is preliminary data.</text>
</comment>
<gene>
    <name evidence="4" type="ORF">FGG15_01780</name>
</gene>